<organism evidence="1 2">
    <name type="scientific">Acidocella aminolytica 101 = DSM 11237</name>
    <dbReference type="NCBI Taxonomy" id="1120923"/>
    <lineage>
        <taxon>Bacteria</taxon>
        <taxon>Pseudomonadati</taxon>
        <taxon>Pseudomonadota</taxon>
        <taxon>Alphaproteobacteria</taxon>
        <taxon>Acetobacterales</taxon>
        <taxon>Acidocellaceae</taxon>
        <taxon>Acidocella</taxon>
    </lineage>
</organism>
<accession>A0A0D6PAJ0</accession>
<proteinExistence type="predicted"/>
<comment type="caution">
    <text evidence="1">The sequence shown here is derived from an EMBL/GenBank/DDBJ whole genome shotgun (WGS) entry which is preliminary data.</text>
</comment>
<keyword evidence="2" id="KW-1185">Reference proteome</keyword>
<sequence>MNNPPVNRPWVGKRYDEGVSGRKIAICGYSHWSNPDEDMDSEAREFEVERTCRTIETVISGEESFSFFSRIKDYFGFEQHVDFWPRVIFFNFVPSSIGLDEERYKKASSEQEAHGRQRVIDILNEYRPNDLVIFTKKGWNAFPPTLEDATEIYPNQWQTYELSDGTLVRVFPLRHPQFANKLEMTQAIEKIFSFSGQKEG</sequence>
<dbReference type="RefSeq" id="WP_139284812.1">
    <property type="nucleotide sequence ID" value="NZ_BANC01000007.1"/>
</dbReference>
<evidence type="ECO:0000313" key="1">
    <source>
        <dbReference type="EMBL" id="GAN78765.1"/>
    </source>
</evidence>
<dbReference type="Proteomes" id="UP000032668">
    <property type="component" value="Unassembled WGS sequence"/>
</dbReference>
<evidence type="ECO:0000313" key="2">
    <source>
        <dbReference type="Proteomes" id="UP000032668"/>
    </source>
</evidence>
<dbReference type="EMBL" id="BANC01000007">
    <property type="protein sequence ID" value="GAN78765.1"/>
    <property type="molecule type" value="Genomic_DNA"/>
</dbReference>
<name>A0A0D6PAJ0_9PROT</name>
<dbReference type="OrthoDB" id="7593843at2"/>
<gene>
    <name evidence="1" type="ORF">Aam_007_052</name>
</gene>
<dbReference type="AlphaFoldDB" id="A0A0D6PAJ0"/>
<protein>
    <recommendedName>
        <fullName evidence="3">Uracil-DNA glycosylase</fullName>
    </recommendedName>
</protein>
<reference evidence="1 2" key="1">
    <citation type="submission" date="2012-11" db="EMBL/GenBank/DDBJ databases">
        <title>Whole genome sequence of Acidocella aminolytica 101 = DSM 11237.</title>
        <authorList>
            <person name="Azuma Y."/>
            <person name="Higashiura N."/>
            <person name="Hirakawa H."/>
            <person name="Matsushita K."/>
        </authorList>
    </citation>
    <scope>NUCLEOTIDE SEQUENCE [LARGE SCALE GENOMIC DNA]</scope>
    <source>
        <strain evidence="2">101 / DSM 11237</strain>
    </source>
</reference>
<evidence type="ECO:0008006" key="3">
    <source>
        <dbReference type="Google" id="ProtNLM"/>
    </source>
</evidence>